<sequence length="249" mass="29852">MEGLVTEKEYEIHYYEVDYKRRLLITNIINYFCDIATKQSEDRNVGLDYMKENNVAWVLYKWHINVHRYPLYGEKVIVTTRPHSFRKFYAYRKFEIIDEKGKIIIEANSIWFLIDIQRRRPKRINEHIEEAYKVSKDNDERAILEIPDIKCIEKIHNEKTFNVRYSDIDTNGHVNNAKYVSWAIETVPLEIIKSYALKNITINYEKETKYGESINAFVEVIKEDKMVICRHRITDKEGNELTIAQSTWE</sequence>
<feature type="domain" description="Acyl-ACP thioesterase N-terminal hotdog" evidence="8">
    <location>
        <begin position="4"/>
        <end position="132"/>
    </location>
</feature>
<comment type="similarity">
    <text evidence="1">Belongs to the acyl-ACP thioesterase family.</text>
</comment>
<dbReference type="SUPFAM" id="SSF54637">
    <property type="entry name" value="Thioesterase/thiol ester dehydrase-isomerase"/>
    <property type="match status" value="2"/>
</dbReference>
<protein>
    <submittedName>
        <fullName evidence="10">Acyl-ACP thioesterase</fullName>
    </submittedName>
</protein>
<keyword evidence="6" id="KW-0443">Lipid metabolism</keyword>
<dbReference type="CDD" id="cd00586">
    <property type="entry name" value="4HBT"/>
    <property type="match status" value="2"/>
</dbReference>
<evidence type="ECO:0000259" key="8">
    <source>
        <dbReference type="Pfam" id="PF01643"/>
    </source>
</evidence>
<evidence type="ECO:0000256" key="2">
    <source>
        <dbReference type="ARBA" id="ARBA00022516"/>
    </source>
</evidence>
<dbReference type="EMBL" id="JAAZWO010000051">
    <property type="protein sequence ID" value="MBC2400144.1"/>
    <property type="molecule type" value="Genomic_DNA"/>
</dbReference>
<dbReference type="PANTHER" id="PTHR31727:SF6">
    <property type="entry name" value="OLEOYL-ACYL CARRIER PROTEIN THIOESTERASE 1, CHLOROPLASTIC"/>
    <property type="match status" value="1"/>
</dbReference>
<evidence type="ECO:0000259" key="9">
    <source>
        <dbReference type="Pfam" id="PF20791"/>
    </source>
</evidence>
<gene>
    <name evidence="10" type="ORF">HGG79_20665</name>
</gene>
<dbReference type="AlphaFoldDB" id="A0A923EDK8"/>
<dbReference type="Pfam" id="PF20791">
    <property type="entry name" value="Acyl-ACP_TE_C"/>
    <property type="match status" value="1"/>
</dbReference>
<dbReference type="GO" id="GO:0000036">
    <property type="term" value="F:acyl carrier activity"/>
    <property type="evidence" value="ECO:0007669"/>
    <property type="project" value="TreeGrafter"/>
</dbReference>
<evidence type="ECO:0000256" key="7">
    <source>
        <dbReference type="ARBA" id="ARBA00023160"/>
    </source>
</evidence>
<keyword evidence="4" id="KW-0276">Fatty acid metabolism</keyword>
<evidence type="ECO:0000313" key="10">
    <source>
        <dbReference type="EMBL" id="MBC2400144.1"/>
    </source>
</evidence>
<organism evidence="10 11">
    <name type="scientific">Clostridium tetanomorphum</name>
    <dbReference type="NCBI Taxonomy" id="1553"/>
    <lineage>
        <taxon>Bacteria</taxon>
        <taxon>Bacillati</taxon>
        <taxon>Bacillota</taxon>
        <taxon>Clostridia</taxon>
        <taxon>Eubacteriales</taxon>
        <taxon>Clostridiaceae</taxon>
        <taxon>Clostridium</taxon>
    </lineage>
</organism>
<evidence type="ECO:0000256" key="4">
    <source>
        <dbReference type="ARBA" id="ARBA00022832"/>
    </source>
</evidence>
<reference evidence="10 11" key="1">
    <citation type="submission" date="2020-04" db="EMBL/GenBank/DDBJ databases">
        <title>Genomic insights into acetone-butanol-ethanol (ABE) fermentation by sequencing solventogenic clostridia strains.</title>
        <authorList>
            <person name="Brown S."/>
        </authorList>
    </citation>
    <scope>NUCLEOTIDE SEQUENCE [LARGE SCALE GENOMIC DNA]</scope>
    <source>
        <strain evidence="10 11">DJ011</strain>
    </source>
</reference>
<dbReference type="InterPro" id="IPR045023">
    <property type="entry name" value="FATA/B"/>
</dbReference>
<keyword evidence="7" id="KW-0275">Fatty acid biosynthesis</keyword>
<name>A0A923EDK8_CLOTT</name>
<dbReference type="RefSeq" id="WP_035150526.1">
    <property type="nucleotide sequence ID" value="NZ_JAAZWO010000051.1"/>
</dbReference>
<comment type="caution">
    <text evidence="10">The sequence shown here is derived from an EMBL/GenBank/DDBJ whole genome shotgun (WGS) entry which is preliminary data.</text>
</comment>
<keyword evidence="2" id="KW-0444">Lipid biosynthesis</keyword>
<keyword evidence="5" id="KW-0809">Transit peptide</keyword>
<evidence type="ECO:0000313" key="11">
    <source>
        <dbReference type="Proteomes" id="UP000563151"/>
    </source>
</evidence>
<dbReference type="GO" id="GO:0016297">
    <property type="term" value="F:fatty acyl-[ACP] hydrolase activity"/>
    <property type="evidence" value="ECO:0007669"/>
    <property type="project" value="InterPro"/>
</dbReference>
<dbReference type="Gene3D" id="3.10.129.10">
    <property type="entry name" value="Hotdog Thioesterase"/>
    <property type="match status" value="1"/>
</dbReference>
<dbReference type="Pfam" id="PF01643">
    <property type="entry name" value="Acyl-ACP_TE"/>
    <property type="match status" value="1"/>
</dbReference>
<dbReference type="InterPro" id="IPR002864">
    <property type="entry name" value="Acyl-ACP_thioesterase_NHD"/>
</dbReference>
<dbReference type="InterPro" id="IPR049427">
    <property type="entry name" value="Acyl-ACP_TE_C"/>
</dbReference>
<evidence type="ECO:0000256" key="6">
    <source>
        <dbReference type="ARBA" id="ARBA00023098"/>
    </source>
</evidence>
<feature type="domain" description="Acyl-ACP thioesterase-like C-terminal" evidence="9">
    <location>
        <begin position="156"/>
        <end position="249"/>
    </location>
</feature>
<dbReference type="InterPro" id="IPR029069">
    <property type="entry name" value="HotDog_dom_sf"/>
</dbReference>
<dbReference type="Proteomes" id="UP000563151">
    <property type="component" value="Unassembled WGS sequence"/>
</dbReference>
<evidence type="ECO:0000256" key="3">
    <source>
        <dbReference type="ARBA" id="ARBA00022801"/>
    </source>
</evidence>
<evidence type="ECO:0000256" key="1">
    <source>
        <dbReference type="ARBA" id="ARBA00006500"/>
    </source>
</evidence>
<proteinExistence type="inferred from homology"/>
<dbReference type="PANTHER" id="PTHR31727">
    <property type="entry name" value="OLEOYL-ACYL CARRIER PROTEIN THIOESTERASE 1, CHLOROPLASTIC"/>
    <property type="match status" value="1"/>
</dbReference>
<keyword evidence="11" id="KW-1185">Reference proteome</keyword>
<accession>A0A923EDK8</accession>
<evidence type="ECO:0000256" key="5">
    <source>
        <dbReference type="ARBA" id="ARBA00022946"/>
    </source>
</evidence>
<keyword evidence="3" id="KW-0378">Hydrolase</keyword>